<dbReference type="EMBL" id="CAJOBR010001935">
    <property type="protein sequence ID" value="CAF4645970.1"/>
    <property type="molecule type" value="Genomic_DNA"/>
</dbReference>
<reference evidence="1" key="1">
    <citation type="submission" date="2021-02" db="EMBL/GenBank/DDBJ databases">
        <authorList>
            <person name="Nowell W R."/>
        </authorList>
    </citation>
    <scope>NUCLEOTIDE SEQUENCE</scope>
</reference>
<accession>A0A821F6N1</accession>
<dbReference type="Proteomes" id="UP000663848">
    <property type="component" value="Unassembled WGS sequence"/>
</dbReference>
<sequence>MWSPGGISTHPTKHNPVDFEHSVAYDETMTNCLKECEPDHVNTSLYCGKGRWPWSMKFYNRLPDSNYYDYDYILPQEDAGLSRRRNNENEWNPS</sequence>
<gene>
    <name evidence="1" type="ORF">QYT958_LOCUS14476</name>
</gene>
<proteinExistence type="predicted"/>
<protein>
    <submittedName>
        <fullName evidence="1">Uncharacterized protein</fullName>
    </submittedName>
</protein>
<organism evidence="1 2">
    <name type="scientific">Rotaria socialis</name>
    <dbReference type="NCBI Taxonomy" id="392032"/>
    <lineage>
        <taxon>Eukaryota</taxon>
        <taxon>Metazoa</taxon>
        <taxon>Spiralia</taxon>
        <taxon>Gnathifera</taxon>
        <taxon>Rotifera</taxon>
        <taxon>Eurotatoria</taxon>
        <taxon>Bdelloidea</taxon>
        <taxon>Philodinida</taxon>
        <taxon>Philodinidae</taxon>
        <taxon>Rotaria</taxon>
    </lineage>
</organism>
<evidence type="ECO:0000313" key="1">
    <source>
        <dbReference type="EMBL" id="CAF4645970.1"/>
    </source>
</evidence>
<dbReference type="AlphaFoldDB" id="A0A821F6N1"/>
<name>A0A821F6N1_9BILA</name>
<comment type="caution">
    <text evidence="1">The sequence shown here is derived from an EMBL/GenBank/DDBJ whole genome shotgun (WGS) entry which is preliminary data.</text>
</comment>
<evidence type="ECO:0000313" key="2">
    <source>
        <dbReference type="Proteomes" id="UP000663848"/>
    </source>
</evidence>